<gene>
    <name evidence="6" type="ORF">SU60_04005</name>
</gene>
<protein>
    <recommendedName>
        <fullName evidence="5">Peptidase S1 domain-containing protein</fullName>
    </recommendedName>
</protein>
<feature type="domain" description="Peptidase S1" evidence="5">
    <location>
        <begin position="30"/>
        <end position="295"/>
    </location>
</feature>
<dbReference type="SUPFAM" id="SSF50494">
    <property type="entry name" value="Trypsin-like serine proteases"/>
    <property type="match status" value="1"/>
</dbReference>
<dbReference type="PROSITE" id="PS00134">
    <property type="entry name" value="TRYPSIN_HIS"/>
    <property type="match status" value="1"/>
</dbReference>
<organism evidence="6 7">
    <name type="scientific">Vibrio mytili</name>
    <dbReference type="NCBI Taxonomy" id="50718"/>
    <lineage>
        <taxon>Bacteria</taxon>
        <taxon>Pseudomonadati</taxon>
        <taxon>Pseudomonadota</taxon>
        <taxon>Gammaproteobacteria</taxon>
        <taxon>Vibrionales</taxon>
        <taxon>Vibrionaceae</taxon>
        <taxon>Vibrio</taxon>
    </lineage>
</organism>
<keyword evidence="2" id="KW-0720">Serine protease</keyword>
<dbReference type="SMART" id="SM00020">
    <property type="entry name" value="Tryp_SPc"/>
    <property type="match status" value="1"/>
</dbReference>
<evidence type="ECO:0000256" key="2">
    <source>
        <dbReference type="RuleBase" id="RU363034"/>
    </source>
</evidence>
<dbReference type="InterPro" id="IPR043504">
    <property type="entry name" value="Peptidase_S1_PA_chymotrypsin"/>
</dbReference>
<dbReference type="PROSITE" id="PS00135">
    <property type="entry name" value="TRYPSIN_SER"/>
    <property type="match status" value="1"/>
</dbReference>
<evidence type="ECO:0000259" key="5">
    <source>
        <dbReference type="PROSITE" id="PS50240"/>
    </source>
</evidence>
<dbReference type="InterPro" id="IPR020008">
    <property type="entry name" value="GlyGly_CTERM"/>
</dbReference>
<dbReference type="EMBL" id="JXOK01000008">
    <property type="protein sequence ID" value="KIN12108.1"/>
    <property type="molecule type" value="Genomic_DNA"/>
</dbReference>
<dbReference type="Gene3D" id="2.40.10.10">
    <property type="entry name" value="Trypsin-like serine proteases"/>
    <property type="match status" value="1"/>
</dbReference>
<dbReference type="InterPro" id="IPR009003">
    <property type="entry name" value="Peptidase_S1_PA"/>
</dbReference>
<dbReference type="PROSITE" id="PS50240">
    <property type="entry name" value="TRYPSIN_DOM"/>
    <property type="match status" value="1"/>
</dbReference>
<feature type="region of interest" description="Disordered" evidence="3">
    <location>
        <begin position="305"/>
        <end position="339"/>
    </location>
</feature>
<evidence type="ECO:0000313" key="6">
    <source>
        <dbReference type="EMBL" id="KIN12108.1"/>
    </source>
</evidence>
<dbReference type="InterPro" id="IPR051487">
    <property type="entry name" value="Ser/Thr_Proteases_Immune/Dev"/>
</dbReference>
<proteinExistence type="predicted"/>
<dbReference type="InterPro" id="IPR001254">
    <property type="entry name" value="Trypsin_dom"/>
</dbReference>
<dbReference type="GO" id="GO:0004252">
    <property type="term" value="F:serine-type endopeptidase activity"/>
    <property type="evidence" value="ECO:0007669"/>
    <property type="project" value="InterPro"/>
</dbReference>
<dbReference type="InterPro" id="IPR033116">
    <property type="entry name" value="TRYPSIN_SER"/>
</dbReference>
<dbReference type="CDD" id="cd00190">
    <property type="entry name" value="Tryp_SPc"/>
    <property type="match status" value="1"/>
</dbReference>
<reference evidence="6 7" key="1">
    <citation type="submission" date="2015-01" db="EMBL/GenBank/DDBJ databases">
        <title>Draft genome of Vibrio mytili type strain CAIM 528.</title>
        <authorList>
            <person name="Gonzalez-Castillo A."/>
            <person name="Gomez-Gil B."/>
            <person name="Enciso-Ibarra J."/>
        </authorList>
    </citation>
    <scope>NUCLEOTIDE SEQUENCE [LARGE SCALE GENOMIC DNA]</scope>
    <source>
        <strain evidence="6 7">CAIM 528</strain>
    </source>
</reference>
<sequence length="378" mass="41083">MYINKIKLSVTIAILPLSVTAIAQEISPQIINGTPTNSVAWPSIAALYYDAVEYTGLYGQYCTATILDQQHVLTAAHCFYAEDADKLNRENLYYTSIVLQMSNDSQFLSGSAVTVRPSEFYVHSGYVNSASAQGVPYPNDIAIIKLEQPLNIDDRDFVTRATSIESGVYRNTSEEFVAVGYGLTNLTRQNATSDEDELLQTSLSYVPKNQCELSVGDSQLCMSGELNPQTEVRNSTCNGDSGGPLYWFNGSKYVQTGITSYGWEGCLVSATDNLTATSAFTEVADYQGWIDSVLAGSEQPIFTVSDETRDQYYQGDEASDDGTETDNSQGTDDSASWDESISLSSNVSSGGSTSFGMLSLLALLGVMRRKTHKVIGKL</sequence>
<dbReference type="NCBIfam" id="TIGR03501">
    <property type="entry name" value="GlyGly_CTERM"/>
    <property type="match status" value="1"/>
</dbReference>
<evidence type="ECO:0000256" key="4">
    <source>
        <dbReference type="SAM" id="SignalP"/>
    </source>
</evidence>
<dbReference type="InterPro" id="IPR018114">
    <property type="entry name" value="TRYPSIN_HIS"/>
</dbReference>
<comment type="caution">
    <text evidence="6">The sequence shown here is derived from an EMBL/GenBank/DDBJ whole genome shotgun (WGS) entry which is preliminary data.</text>
</comment>
<evidence type="ECO:0000256" key="1">
    <source>
        <dbReference type="ARBA" id="ARBA00023157"/>
    </source>
</evidence>
<accession>A0A0C3ECH9</accession>
<keyword evidence="1" id="KW-1015">Disulfide bond</keyword>
<dbReference type="RefSeq" id="WP_041154422.1">
    <property type="nucleotide sequence ID" value="NZ_CBCRVP010000008.1"/>
</dbReference>
<dbReference type="Proteomes" id="UP000031977">
    <property type="component" value="Unassembled WGS sequence"/>
</dbReference>
<feature type="compositionally biased region" description="Polar residues" evidence="3">
    <location>
        <begin position="325"/>
        <end position="339"/>
    </location>
</feature>
<evidence type="ECO:0000256" key="3">
    <source>
        <dbReference type="SAM" id="MobiDB-lite"/>
    </source>
</evidence>
<dbReference type="PANTHER" id="PTHR24256">
    <property type="entry name" value="TRYPTASE-RELATED"/>
    <property type="match status" value="1"/>
</dbReference>
<feature type="chain" id="PRO_5002174200" description="Peptidase S1 domain-containing protein" evidence="4">
    <location>
        <begin position="24"/>
        <end position="378"/>
    </location>
</feature>
<dbReference type="STRING" id="50718.SU60_04005"/>
<keyword evidence="4" id="KW-0732">Signal</keyword>
<dbReference type="PRINTS" id="PR00722">
    <property type="entry name" value="CHYMOTRYPSIN"/>
</dbReference>
<dbReference type="Pfam" id="PF00089">
    <property type="entry name" value="Trypsin"/>
    <property type="match status" value="1"/>
</dbReference>
<feature type="signal peptide" evidence="4">
    <location>
        <begin position="1"/>
        <end position="23"/>
    </location>
</feature>
<keyword evidence="2" id="KW-0378">Hydrolase</keyword>
<evidence type="ECO:0000313" key="7">
    <source>
        <dbReference type="Proteomes" id="UP000031977"/>
    </source>
</evidence>
<dbReference type="InterPro" id="IPR001314">
    <property type="entry name" value="Peptidase_S1A"/>
</dbReference>
<dbReference type="GO" id="GO:0006508">
    <property type="term" value="P:proteolysis"/>
    <property type="evidence" value="ECO:0007669"/>
    <property type="project" value="UniProtKB-KW"/>
</dbReference>
<keyword evidence="7" id="KW-1185">Reference proteome</keyword>
<keyword evidence="2" id="KW-0645">Protease</keyword>
<name>A0A0C3ECH9_9VIBR</name>
<dbReference type="AlphaFoldDB" id="A0A0C3ECH9"/>